<keyword evidence="3" id="KW-1185">Reference proteome</keyword>
<sequence length="230" mass="24876">MGGSRFEAILNNVCDSGKLMIDLHTHTVFSDGELIPSELVRRAEMKGCRALGITDHVDFTNVEFVISQVSKVKALEDVLEMRILAGVELTHVPPAKMERLATLARRIGADLVVVHGETAVEPVAPGTNRRAIEIGVDILAHPGFITPEEVDLARDNGVCLELTARRGHNMTNGHVARLALEAGARIVVDTDAHAPEDLIDRERAIEIARGAGLTLERATAVVDKHAIIDL</sequence>
<dbReference type="Gene3D" id="3.20.20.140">
    <property type="entry name" value="Metal-dependent hydrolases"/>
    <property type="match status" value="1"/>
</dbReference>
<evidence type="ECO:0000313" key="2">
    <source>
        <dbReference type="EMBL" id="AET64334.1"/>
    </source>
</evidence>
<gene>
    <name evidence="2" type="ordered locus">Mhar_0963</name>
</gene>
<dbReference type="STRING" id="1110509.Mhar_0963"/>
<dbReference type="InterPro" id="IPR016195">
    <property type="entry name" value="Pol/histidinol_Pase-like"/>
</dbReference>
<dbReference type="KEGG" id="mhi:Mhar_0963"/>
<name>G7WLN1_METH6</name>
<dbReference type="GO" id="GO:0042578">
    <property type="term" value="F:phosphoric ester hydrolase activity"/>
    <property type="evidence" value="ECO:0007669"/>
    <property type="project" value="TreeGrafter"/>
</dbReference>
<reference evidence="2 3" key="1">
    <citation type="journal article" date="2012" name="PLoS ONE">
        <title>The genome characteristics and predicted function of methyl-group oxidation pathway in the obligate aceticlastic methanogens, Methanosaeta spp.</title>
        <authorList>
            <person name="Zhu J."/>
            <person name="Zheng H."/>
            <person name="Ai G."/>
            <person name="Zhang G."/>
            <person name="Liu D."/>
            <person name="Liu X."/>
            <person name="Dong X."/>
        </authorList>
    </citation>
    <scope>NUCLEOTIDE SEQUENCE [LARGE SCALE GENOMIC DNA]</scope>
    <source>
        <strain evidence="2 3">6Ac</strain>
    </source>
</reference>
<feature type="domain" description="Polymerase/histidinol phosphatase N-terminal" evidence="1">
    <location>
        <begin position="21"/>
        <end position="93"/>
    </location>
</feature>
<protein>
    <submittedName>
        <fullName evidence="2">Putative phosphatase, PHP family</fullName>
    </submittedName>
</protein>
<dbReference type="Proteomes" id="UP000005877">
    <property type="component" value="Chromosome"/>
</dbReference>
<dbReference type="HOGENOM" id="CLU_106253_0_0_2"/>
<dbReference type="AlphaFoldDB" id="G7WLN1"/>
<dbReference type="InterPro" id="IPR003141">
    <property type="entry name" value="Pol/His_phosphatase_N"/>
</dbReference>
<evidence type="ECO:0000259" key="1">
    <source>
        <dbReference type="SMART" id="SM00481"/>
    </source>
</evidence>
<evidence type="ECO:0000313" key="3">
    <source>
        <dbReference type="Proteomes" id="UP000005877"/>
    </source>
</evidence>
<organism evidence="2 3">
    <name type="scientific">Methanothrix harundinacea (strain 6Ac)</name>
    <name type="common">Methanosaeta harundinacea</name>
    <dbReference type="NCBI Taxonomy" id="1110509"/>
    <lineage>
        <taxon>Archaea</taxon>
        <taxon>Methanobacteriati</taxon>
        <taxon>Methanobacteriota</taxon>
        <taxon>Stenosarchaea group</taxon>
        <taxon>Methanomicrobia</taxon>
        <taxon>Methanotrichales</taxon>
        <taxon>Methanotrichaceae</taxon>
        <taxon>Methanothrix</taxon>
    </lineage>
</organism>
<dbReference type="GO" id="GO:0008270">
    <property type="term" value="F:zinc ion binding"/>
    <property type="evidence" value="ECO:0007669"/>
    <property type="project" value="TreeGrafter"/>
</dbReference>
<dbReference type="InterPro" id="IPR004013">
    <property type="entry name" value="PHP_dom"/>
</dbReference>
<dbReference type="EMBL" id="CP003117">
    <property type="protein sequence ID" value="AET64334.1"/>
    <property type="molecule type" value="Genomic_DNA"/>
</dbReference>
<dbReference type="InterPro" id="IPR050243">
    <property type="entry name" value="PHP_phosphatase"/>
</dbReference>
<dbReference type="PATRIC" id="fig|1110509.7.peg.1078"/>
<dbReference type="SMART" id="SM00481">
    <property type="entry name" value="POLIIIAc"/>
    <property type="match status" value="1"/>
</dbReference>
<dbReference type="GO" id="GO:0005829">
    <property type="term" value="C:cytosol"/>
    <property type="evidence" value="ECO:0007669"/>
    <property type="project" value="TreeGrafter"/>
</dbReference>
<dbReference type="Pfam" id="PF02811">
    <property type="entry name" value="PHP"/>
    <property type="match status" value="1"/>
</dbReference>
<dbReference type="SUPFAM" id="SSF89550">
    <property type="entry name" value="PHP domain-like"/>
    <property type="match status" value="1"/>
</dbReference>
<accession>G7WLN1</accession>
<proteinExistence type="predicted"/>
<dbReference type="PANTHER" id="PTHR36928:SF1">
    <property type="entry name" value="PHOSPHATASE YCDX-RELATED"/>
    <property type="match status" value="1"/>
</dbReference>
<dbReference type="NCBIfam" id="NF004981">
    <property type="entry name" value="PRK06361.1"/>
    <property type="match status" value="1"/>
</dbReference>
<dbReference type="PANTHER" id="PTHR36928">
    <property type="entry name" value="PHOSPHATASE YCDX-RELATED"/>
    <property type="match status" value="1"/>
</dbReference>